<dbReference type="AlphaFoldDB" id="A0A6C0C722"/>
<evidence type="ECO:0000313" key="1">
    <source>
        <dbReference type="EMBL" id="QHS99564.1"/>
    </source>
</evidence>
<organism evidence="1">
    <name type="scientific">viral metagenome</name>
    <dbReference type="NCBI Taxonomy" id="1070528"/>
    <lineage>
        <taxon>unclassified sequences</taxon>
        <taxon>metagenomes</taxon>
        <taxon>organismal metagenomes</taxon>
    </lineage>
</organism>
<proteinExistence type="predicted"/>
<reference evidence="1" key="1">
    <citation type="journal article" date="2020" name="Nature">
        <title>Giant virus diversity and host interactions through global metagenomics.</title>
        <authorList>
            <person name="Schulz F."/>
            <person name="Roux S."/>
            <person name="Paez-Espino D."/>
            <person name="Jungbluth S."/>
            <person name="Walsh D.A."/>
            <person name="Denef V.J."/>
            <person name="McMahon K.D."/>
            <person name="Konstantinidis K.T."/>
            <person name="Eloe-Fadrosh E.A."/>
            <person name="Kyrpides N.C."/>
            <person name="Woyke T."/>
        </authorList>
    </citation>
    <scope>NUCLEOTIDE SEQUENCE</scope>
    <source>
        <strain evidence="1">GVMAG-M-3300020187-37</strain>
    </source>
</reference>
<protein>
    <submittedName>
        <fullName evidence="1">Uncharacterized protein</fullName>
    </submittedName>
</protein>
<sequence length="144" mass="17882">MKKEWVLNNIDMINLLFNKLIIFIEKHNENIQLITNEYSLYKKFYKFLYKNYILKNYHDNIILDNNFDYFEIMYCSDIIDLFNDFKNISYGFTNDIFKNINDPFDLIIFIYDNIELSDNYNDIEDILDEEYDDDYDNNDYYFRL</sequence>
<dbReference type="EMBL" id="MN739345">
    <property type="protein sequence ID" value="QHS99564.1"/>
    <property type="molecule type" value="Genomic_DNA"/>
</dbReference>
<name>A0A6C0C722_9ZZZZ</name>
<accession>A0A6C0C722</accession>